<gene>
    <name evidence="1" type="ORF">G5S42_42590</name>
</gene>
<reference evidence="1 2" key="1">
    <citation type="submission" date="2020-02" db="EMBL/GenBank/DDBJ databases">
        <title>Paraburkholderia simonii sp. nov. and Paraburkholderia youngii sp. nov. Brazilian and Mexican Mimosa-associated rhizobia.</title>
        <authorList>
            <person name="Mavima L."/>
            <person name="Beukes C.W."/>
            <person name="Chan W.Y."/>
            <person name="Palmer M."/>
            <person name="De Meyer S.E."/>
            <person name="James E.K."/>
            <person name="Venter S.N."/>
            <person name="Steenkamp E.T."/>
        </authorList>
    </citation>
    <scope>NUCLEOTIDE SEQUENCE [LARGE SCALE GENOMIC DNA]</scope>
    <source>
        <strain evidence="1 2">JPY169</strain>
    </source>
</reference>
<sequence>MKIVSREHGANAMAMCREIPMSISIEALQMRAALDSLAQGGSKGGTTPAELASRFESMMQGAHLEAPAANTPSGMQTAAKVLATQDAELQRIPVDAQAFVQAAPTMSMQQLSASATTLMLNMSTAQLDLQAKMGVVQSTKSAIETLMKNQ</sequence>
<dbReference type="Pfam" id="PF09487">
    <property type="entry name" value="HrpB2"/>
    <property type="match status" value="1"/>
</dbReference>
<dbReference type="AlphaFoldDB" id="A0A7Y6K9V6"/>
<name>A0A7Y6K9V6_9BURK</name>
<evidence type="ECO:0000313" key="2">
    <source>
        <dbReference type="Proteomes" id="UP000594380"/>
    </source>
</evidence>
<dbReference type="RefSeq" id="WP_176112538.1">
    <property type="nucleotide sequence ID" value="NZ_JAALDK010000004.1"/>
</dbReference>
<dbReference type="GeneID" id="301106987"/>
<accession>A0A7Y6K9V6</accession>
<dbReference type="InterPro" id="IPR013391">
    <property type="entry name" value="T3SS_HrpB2"/>
</dbReference>
<protein>
    <submittedName>
        <fullName evidence="1">Type III secretion protein HrpB2</fullName>
    </submittedName>
</protein>
<dbReference type="EMBL" id="JAALDK010000004">
    <property type="protein sequence ID" value="NUY06045.1"/>
    <property type="molecule type" value="Genomic_DNA"/>
</dbReference>
<organism evidence="1 2">
    <name type="scientific">Paraburkholderia youngii</name>
    <dbReference type="NCBI Taxonomy" id="2782701"/>
    <lineage>
        <taxon>Bacteria</taxon>
        <taxon>Pseudomonadati</taxon>
        <taxon>Pseudomonadota</taxon>
        <taxon>Betaproteobacteria</taxon>
        <taxon>Burkholderiales</taxon>
        <taxon>Burkholderiaceae</taxon>
        <taxon>Paraburkholderia</taxon>
    </lineage>
</organism>
<evidence type="ECO:0000313" key="1">
    <source>
        <dbReference type="EMBL" id="NUY06045.1"/>
    </source>
</evidence>
<dbReference type="Proteomes" id="UP000594380">
    <property type="component" value="Unassembled WGS sequence"/>
</dbReference>
<proteinExistence type="predicted"/>
<comment type="caution">
    <text evidence="1">The sequence shown here is derived from an EMBL/GenBank/DDBJ whole genome shotgun (WGS) entry which is preliminary data.</text>
</comment>